<dbReference type="Gene3D" id="1.10.8.60">
    <property type="match status" value="1"/>
</dbReference>
<dbReference type="FunFam" id="3.40.50.300:FF:000006">
    <property type="entry name" value="DNA-binding transcriptional regulator NtrC"/>
    <property type="match status" value="1"/>
</dbReference>
<evidence type="ECO:0000256" key="5">
    <source>
        <dbReference type="ARBA" id="ARBA00023159"/>
    </source>
</evidence>
<evidence type="ECO:0000256" key="3">
    <source>
        <dbReference type="ARBA" id="ARBA00023012"/>
    </source>
</evidence>
<keyword evidence="4" id="KW-0805">Transcription regulation</keyword>
<dbReference type="InterPro" id="IPR002078">
    <property type="entry name" value="Sigma_54_int"/>
</dbReference>
<dbReference type="SUPFAM" id="SSF52540">
    <property type="entry name" value="P-loop containing nucleoside triphosphate hydrolases"/>
    <property type="match status" value="1"/>
</dbReference>
<dbReference type="Pfam" id="PF00158">
    <property type="entry name" value="Sigma54_activat"/>
    <property type="match status" value="1"/>
</dbReference>
<evidence type="ECO:0000256" key="1">
    <source>
        <dbReference type="ARBA" id="ARBA00022741"/>
    </source>
</evidence>
<dbReference type="GO" id="GO:0043565">
    <property type="term" value="F:sequence-specific DNA binding"/>
    <property type="evidence" value="ECO:0007669"/>
    <property type="project" value="InterPro"/>
</dbReference>
<evidence type="ECO:0000313" key="10">
    <source>
        <dbReference type="EMBL" id="RKQ73359.1"/>
    </source>
</evidence>
<feature type="domain" description="Response regulatory" evidence="9">
    <location>
        <begin position="7"/>
        <end position="121"/>
    </location>
</feature>
<dbReference type="InterPro" id="IPR009057">
    <property type="entry name" value="Homeodomain-like_sf"/>
</dbReference>
<proteinExistence type="predicted"/>
<dbReference type="GO" id="GO:0005524">
    <property type="term" value="F:ATP binding"/>
    <property type="evidence" value="ECO:0007669"/>
    <property type="project" value="UniProtKB-KW"/>
</dbReference>
<dbReference type="PROSITE" id="PS50110">
    <property type="entry name" value="RESPONSE_REGULATORY"/>
    <property type="match status" value="1"/>
</dbReference>
<dbReference type="PRINTS" id="PR01590">
    <property type="entry name" value="HTHFIS"/>
</dbReference>
<dbReference type="InterPro" id="IPR025944">
    <property type="entry name" value="Sigma_54_int_dom_CS"/>
</dbReference>
<dbReference type="InterPro" id="IPR058031">
    <property type="entry name" value="AAA_lid_NorR"/>
</dbReference>
<dbReference type="Gene3D" id="3.40.50.300">
    <property type="entry name" value="P-loop containing nucleotide triphosphate hydrolases"/>
    <property type="match status" value="1"/>
</dbReference>
<evidence type="ECO:0000256" key="4">
    <source>
        <dbReference type="ARBA" id="ARBA00023015"/>
    </source>
</evidence>
<evidence type="ECO:0000256" key="2">
    <source>
        <dbReference type="ARBA" id="ARBA00022840"/>
    </source>
</evidence>
<keyword evidence="5" id="KW-0010">Activator</keyword>
<dbReference type="CDD" id="cd00009">
    <property type="entry name" value="AAA"/>
    <property type="match status" value="1"/>
</dbReference>
<dbReference type="Pfam" id="PF00072">
    <property type="entry name" value="Response_reg"/>
    <property type="match status" value="1"/>
</dbReference>
<feature type="domain" description="Sigma-54 factor interaction" evidence="8">
    <location>
        <begin position="132"/>
        <end position="361"/>
    </location>
</feature>
<dbReference type="InterPro" id="IPR001789">
    <property type="entry name" value="Sig_transdc_resp-reg_receiver"/>
</dbReference>
<dbReference type="SUPFAM" id="SSF46689">
    <property type="entry name" value="Homeodomain-like"/>
    <property type="match status" value="1"/>
</dbReference>
<sequence>MSPEPPLIGIVEDDAIMGESLVQSLTLEGYAVHWWQDGASAMGEIETLRPDLVVCDIRLPDADGQTVFKTACNAGGKAPFLFITAYGDIDQAVGLMRAGAGDYLTKPFAMEDFLNRTRQLLDSGQRDQAEGVLGISRPMLELEALLRRLAQRPSSVLIAGETGAGKEVCARFLHTNNPRKDAPFMAVNCAAIPDNLLESEIFGHERGAFTGASGRHLGYAERARGGVLFLDQIGELPLPLQAKLLRILEERRFTRLGGEQSLTFEARLICATNADLYQAVRDGRFREDLYYRINVVSIEVPPLRDRPEDISWLMQRFFAEFTASMGVELRGIGSLAEEVALAHDWPGNVRELRNRVERGVALALGDMLMPADLFPEYRGASDETAAIASLAEVREAAERRQIERALAETQGQMQAAARLLGVSRTTLWEKLRRYGLTAGLTD</sequence>
<dbReference type="PROSITE" id="PS50045">
    <property type="entry name" value="SIGMA54_INTERACT_4"/>
    <property type="match status" value="1"/>
</dbReference>
<dbReference type="Gene3D" id="3.40.50.2300">
    <property type="match status" value="1"/>
</dbReference>
<dbReference type="RefSeq" id="WP_121218195.1">
    <property type="nucleotide sequence ID" value="NZ_RBIG01000001.1"/>
</dbReference>
<dbReference type="AlphaFoldDB" id="A0A420WQT7"/>
<keyword evidence="2" id="KW-0067">ATP-binding</keyword>
<dbReference type="GO" id="GO:0000160">
    <property type="term" value="P:phosphorelay signal transduction system"/>
    <property type="evidence" value="ECO:0007669"/>
    <property type="project" value="UniProtKB-KW"/>
</dbReference>
<organism evidence="10 11">
    <name type="scientific">Oceanibaculum indicum</name>
    <dbReference type="NCBI Taxonomy" id="526216"/>
    <lineage>
        <taxon>Bacteria</taxon>
        <taxon>Pseudomonadati</taxon>
        <taxon>Pseudomonadota</taxon>
        <taxon>Alphaproteobacteria</taxon>
        <taxon>Rhodospirillales</taxon>
        <taxon>Oceanibaculaceae</taxon>
        <taxon>Oceanibaculum</taxon>
    </lineage>
</organism>
<dbReference type="InterPro" id="IPR002197">
    <property type="entry name" value="HTH_Fis"/>
</dbReference>
<dbReference type="Pfam" id="PF25601">
    <property type="entry name" value="AAA_lid_14"/>
    <property type="match status" value="1"/>
</dbReference>
<reference evidence="10 11" key="1">
    <citation type="submission" date="2018-10" db="EMBL/GenBank/DDBJ databases">
        <title>Comparative analysis of microorganisms from saline springs in Andes Mountain Range, Colombia.</title>
        <authorList>
            <person name="Rubin E."/>
        </authorList>
    </citation>
    <scope>NUCLEOTIDE SEQUENCE [LARGE SCALE GENOMIC DNA]</scope>
    <source>
        <strain evidence="10 11">USBA 36</strain>
    </source>
</reference>
<evidence type="ECO:0000256" key="6">
    <source>
        <dbReference type="ARBA" id="ARBA00023163"/>
    </source>
</evidence>
<evidence type="ECO:0000259" key="8">
    <source>
        <dbReference type="PROSITE" id="PS50045"/>
    </source>
</evidence>
<feature type="modified residue" description="4-aspartylphosphate" evidence="7">
    <location>
        <position position="56"/>
    </location>
</feature>
<comment type="caution">
    <text evidence="10">The sequence shown here is derived from an EMBL/GenBank/DDBJ whole genome shotgun (WGS) entry which is preliminary data.</text>
</comment>
<dbReference type="OrthoDB" id="9762726at2"/>
<name>A0A420WQT7_9PROT</name>
<keyword evidence="7" id="KW-0597">Phosphoprotein</keyword>
<dbReference type="PANTHER" id="PTHR32071">
    <property type="entry name" value="TRANSCRIPTIONAL REGULATORY PROTEIN"/>
    <property type="match status" value="1"/>
</dbReference>
<dbReference type="PROSITE" id="PS00688">
    <property type="entry name" value="SIGMA54_INTERACT_3"/>
    <property type="match status" value="1"/>
</dbReference>
<evidence type="ECO:0000256" key="7">
    <source>
        <dbReference type="PROSITE-ProRule" id="PRU00169"/>
    </source>
</evidence>
<keyword evidence="1" id="KW-0547">Nucleotide-binding</keyword>
<gene>
    <name evidence="10" type="ORF">BCL74_1145</name>
</gene>
<keyword evidence="6" id="KW-0804">Transcription</keyword>
<dbReference type="GO" id="GO:0006355">
    <property type="term" value="P:regulation of DNA-templated transcription"/>
    <property type="evidence" value="ECO:0007669"/>
    <property type="project" value="InterPro"/>
</dbReference>
<protein>
    <submittedName>
        <fullName evidence="10">DNA-binding NtrC family response regulator</fullName>
    </submittedName>
</protein>
<dbReference type="Proteomes" id="UP000277424">
    <property type="component" value="Unassembled WGS sequence"/>
</dbReference>
<dbReference type="SMART" id="SM00448">
    <property type="entry name" value="REC"/>
    <property type="match status" value="1"/>
</dbReference>
<dbReference type="SMART" id="SM00382">
    <property type="entry name" value="AAA"/>
    <property type="match status" value="1"/>
</dbReference>
<dbReference type="InterPro" id="IPR003593">
    <property type="entry name" value="AAA+_ATPase"/>
</dbReference>
<evidence type="ECO:0000313" key="11">
    <source>
        <dbReference type="Proteomes" id="UP000277424"/>
    </source>
</evidence>
<dbReference type="InterPro" id="IPR011006">
    <property type="entry name" value="CheY-like_superfamily"/>
</dbReference>
<keyword evidence="3" id="KW-0902">Two-component regulatory system</keyword>
<dbReference type="Gene3D" id="1.10.10.60">
    <property type="entry name" value="Homeodomain-like"/>
    <property type="match status" value="1"/>
</dbReference>
<dbReference type="SUPFAM" id="SSF52172">
    <property type="entry name" value="CheY-like"/>
    <property type="match status" value="1"/>
</dbReference>
<keyword evidence="10" id="KW-0238">DNA-binding</keyword>
<evidence type="ECO:0000259" key="9">
    <source>
        <dbReference type="PROSITE" id="PS50110"/>
    </source>
</evidence>
<accession>A0A420WQT7</accession>
<dbReference type="Pfam" id="PF02954">
    <property type="entry name" value="HTH_8"/>
    <property type="match status" value="1"/>
</dbReference>
<dbReference type="EMBL" id="RBIG01000001">
    <property type="protein sequence ID" value="RKQ73359.1"/>
    <property type="molecule type" value="Genomic_DNA"/>
</dbReference>
<dbReference type="InterPro" id="IPR027417">
    <property type="entry name" value="P-loop_NTPase"/>
</dbReference>